<feature type="compositionally biased region" description="Low complexity" evidence="1">
    <location>
        <begin position="47"/>
        <end position="63"/>
    </location>
</feature>
<evidence type="ECO:0000313" key="4">
    <source>
        <dbReference type="Proteomes" id="UP000015453"/>
    </source>
</evidence>
<dbReference type="PANTHER" id="PTHR35719">
    <property type="entry name" value="OS01G0680600 PROTEIN"/>
    <property type="match status" value="1"/>
</dbReference>
<dbReference type="Proteomes" id="UP000015453">
    <property type="component" value="Unassembled WGS sequence"/>
</dbReference>
<proteinExistence type="predicted"/>
<evidence type="ECO:0000256" key="1">
    <source>
        <dbReference type="SAM" id="MobiDB-lite"/>
    </source>
</evidence>
<evidence type="ECO:0000313" key="3">
    <source>
        <dbReference type="EMBL" id="EPS65087.1"/>
    </source>
</evidence>
<keyword evidence="2" id="KW-1133">Transmembrane helix</keyword>
<comment type="caution">
    <text evidence="3">The sequence shown here is derived from an EMBL/GenBank/DDBJ whole genome shotgun (WGS) entry which is preliminary data.</text>
</comment>
<sequence>MGVVAISSAVCGGGKPYPLDSSRCPVVFKSRPPASDMISGGGDDGESSSASSSSSPVTSTSDSIPPPLPPRLEFEHPSPLLREGHSVPVLVKEYIESIWIFKVLGSFGLMLPAILLSMLFATGPKAFLMALAVPIGHSTFSFAVAKFQQRSSHNPPPTDEEEKQQTRIPDRRPDPDKRRKASASSSLRGWDDDDDKANTGGSVHFGGWDEVIHFTKVSSSVKKRGRRNSRRRSEEEEEEITVRQKKKKVLWDENVGSLLMRLLVFVLPLVSKWIEMMLFSKDSYT</sequence>
<feature type="region of interest" description="Disordered" evidence="1">
    <location>
        <begin position="19"/>
        <end position="76"/>
    </location>
</feature>
<dbReference type="PANTHER" id="PTHR35719:SF2">
    <property type="entry name" value="ABC TRANSMEMBRANE TYPE-1 DOMAIN-CONTAINING PROTEIN"/>
    <property type="match status" value="1"/>
</dbReference>
<organism evidence="3 4">
    <name type="scientific">Genlisea aurea</name>
    <dbReference type="NCBI Taxonomy" id="192259"/>
    <lineage>
        <taxon>Eukaryota</taxon>
        <taxon>Viridiplantae</taxon>
        <taxon>Streptophyta</taxon>
        <taxon>Embryophyta</taxon>
        <taxon>Tracheophyta</taxon>
        <taxon>Spermatophyta</taxon>
        <taxon>Magnoliopsida</taxon>
        <taxon>eudicotyledons</taxon>
        <taxon>Gunneridae</taxon>
        <taxon>Pentapetalae</taxon>
        <taxon>asterids</taxon>
        <taxon>lamiids</taxon>
        <taxon>Lamiales</taxon>
        <taxon>Lentibulariaceae</taxon>
        <taxon>Genlisea</taxon>
    </lineage>
</organism>
<feature type="transmembrane region" description="Helical" evidence="2">
    <location>
        <begin position="126"/>
        <end position="145"/>
    </location>
</feature>
<dbReference type="OrthoDB" id="785439at2759"/>
<feature type="region of interest" description="Disordered" evidence="1">
    <location>
        <begin position="148"/>
        <end position="195"/>
    </location>
</feature>
<protein>
    <submittedName>
        <fullName evidence="3">Uncharacterized protein</fullName>
    </submittedName>
</protein>
<evidence type="ECO:0000256" key="2">
    <source>
        <dbReference type="SAM" id="Phobius"/>
    </source>
</evidence>
<accession>S8DYJ9</accession>
<gene>
    <name evidence="3" type="ORF">M569_09693</name>
</gene>
<keyword evidence="2" id="KW-0472">Membrane</keyword>
<feature type="transmembrane region" description="Helical" evidence="2">
    <location>
        <begin position="99"/>
        <end position="120"/>
    </location>
</feature>
<dbReference type="EMBL" id="AUSU01004431">
    <property type="protein sequence ID" value="EPS65087.1"/>
    <property type="molecule type" value="Genomic_DNA"/>
</dbReference>
<reference evidence="3 4" key="1">
    <citation type="journal article" date="2013" name="BMC Genomics">
        <title>The miniature genome of a carnivorous plant Genlisea aurea contains a low number of genes and short non-coding sequences.</title>
        <authorList>
            <person name="Leushkin E.V."/>
            <person name="Sutormin R.A."/>
            <person name="Nabieva E.R."/>
            <person name="Penin A.A."/>
            <person name="Kondrashov A.S."/>
            <person name="Logacheva M.D."/>
        </authorList>
    </citation>
    <scope>NUCLEOTIDE SEQUENCE [LARGE SCALE GENOMIC DNA]</scope>
</reference>
<name>S8DYJ9_9LAMI</name>
<feature type="transmembrane region" description="Helical" evidence="2">
    <location>
        <begin position="255"/>
        <end position="274"/>
    </location>
</feature>
<keyword evidence="2" id="KW-0812">Transmembrane</keyword>
<dbReference type="AlphaFoldDB" id="S8DYJ9"/>
<keyword evidence="4" id="KW-1185">Reference proteome</keyword>
<feature type="compositionally biased region" description="Basic and acidic residues" evidence="1">
    <location>
        <begin position="163"/>
        <end position="177"/>
    </location>
</feature>